<dbReference type="KEGG" id="gtr:GLOTRDRAFT_70936"/>
<accession>S7QJD1</accession>
<dbReference type="GO" id="GO:0032790">
    <property type="term" value="P:ribosome disassembly"/>
    <property type="evidence" value="ECO:0007669"/>
    <property type="project" value="TreeGrafter"/>
</dbReference>
<sequence length="797" mass="87617">MLASLRQTIRHYATYSKRTTILVQRGYATTADHDPSKFRNMAVVAHIDSGKTTLTESILLKSSYLSSAGSVDTGSTTTDFLPAERERGITIQSASIPVKWRDWTFNLIDTPGHADFGMEVESASRVVDGAVVLIDSVEGVEAQTKGVWRQLDRYDVPSRVVFLNKLDRPGASFRNSIRSLLSHRLHPKPIAFTLPIASFDPSNYKTAEPGIEGLVDLVKWEVWKWNDERESVRTPLPREAYELAGCGILPASHPLLAHLVAARTELLESLSMFSEQLMESLLSLPSSPSAYLTVDATGILPEVRAMTLRKEILPVFCGSAIKGIGTDILLDYVGELLASPVDVPHDKQSPKSPVRLLAWKVGWDKRKGWMTFVRVYSGTLRRQSAIFNVTRNQKEKVSKLLLLYASEAEEVDELPFGAVGVVLGLKYTRTGDTLVYPMSKELETAVSRDITPPQAVMSASIIPQSHADLEPVQEALHALSRTDPSVRVETQEGQLLVHGLGALHLEIIEGRLRDEWNVSFEAGKRRVSYREGLGPGIQEENADSWPTEIGGRPVKIIVSFKIRKLESSENGDPLWDDNVVLGKNGKSLPPPQSAARQDDPMACIARGVSDALSNSPHTSLPLSHLHIQITNYRYPEEAPASTLAGASAFILRNHIRGFGPGPILEPYIRVKVTVNEDSLGKIVKDLTENGGEIQDLGADATALSAGEDELDPYPDDGIYTPPEWLSPSSSSFTQSEGSPARLKRSIYALAPLSRMLDYSSRLRALSGGHGLFEMANAGFREVSELRRLEILKEIGRA</sequence>
<dbReference type="GeneID" id="19308139"/>
<evidence type="ECO:0000256" key="1">
    <source>
        <dbReference type="ARBA" id="ARBA00022741"/>
    </source>
</evidence>
<dbReference type="PANTHER" id="PTHR43261:SF1">
    <property type="entry name" value="RIBOSOME-RELEASING FACTOR 2, MITOCHONDRIAL"/>
    <property type="match status" value="1"/>
</dbReference>
<dbReference type="GO" id="GO:0032543">
    <property type="term" value="P:mitochondrial translation"/>
    <property type="evidence" value="ECO:0007669"/>
    <property type="project" value="TreeGrafter"/>
</dbReference>
<keyword evidence="2" id="KW-0648">Protein biosynthesis</keyword>
<dbReference type="GO" id="GO:0005759">
    <property type="term" value="C:mitochondrial matrix"/>
    <property type="evidence" value="ECO:0007669"/>
    <property type="project" value="UniProtKB-ARBA"/>
</dbReference>
<dbReference type="Gene3D" id="3.40.50.300">
    <property type="entry name" value="P-loop containing nucleotide triphosphate hydrolases"/>
    <property type="match status" value="1"/>
</dbReference>
<dbReference type="OMA" id="GPQFTFP"/>
<dbReference type="Proteomes" id="UP000030669">
    <property type="component" value="Unassembled WGS sequence"/>
</dbReference>
<dbReference type="InterPro" id="IPR027417">
    <property type="entry name" value="P-loop_NTPase"/>
</dbReference>
<dbReference type="AlphaFoldDB" id="S7QJD1"/>
<dbReference type="FunFam" id="3.40.50.300:FF:000514">
    <property type="entry name" value="Ribosome-releasing factor 2, mitochondrial"/>
    <property type="match status" value="1"/>
</dbReference>
<evidence type="ECO:0000256" key="3">
    <source>
        <dbReference type="ARBA" id="ARBA00023128"/>
    </source>
</evidence>
<dbReference type="EMBL" id="KB469297">
    <property type="protein sequence ID" value="EPQ59472.1"/>
    <property type="molecule type" value="Genomic_DNA"/>
</dbReference>
<gene>
    <name evidence="6" type="ORF">GLOTRDRAFT_70936</name>
</gene>
<dbReference type="eggNOG" id="KOG0465">
    <property type="taxonomic scope" value="Eukaryota"/>
</dbReference>
<keyword evidence="7" id="KW-1185">Reference proteome</keyword>
<proteinExistence type="predicted"/>
<dbReference type="InterPro" id="IPR035647">
    <property type="entry name" value="EFG_III/V"/>
</dbReference>
<dbReference type="Pfam" id="PF00009">
    <property type="entry name" value="GTP_EFTU"/>
    <property type="match status" value="1"/>
</dbReference>
<dbReference type="InterPro" id="IPR005225">
    <property type="entry name" value="Small_GTP-bd"/>
</dbReference>
<organism evidence="6 7">
    <name type="scientific">Gloeophyllum trabeum (strain ATCC 11539 / FP-39264 / Madison 617)</name>
    <name type="common">Brown rot fungus</name>
    <dbReference type="NCBI Taxonomy" id="670483"/>
    <lineage>
        <taxon>Eukaryota</taxon>
        <taxon>Fungi</taxon>
        <taxon>Dikarya</taxon>
        <taxon>Basidiomycota</taxon>
        <taxon>Agaricomycotina</taxon>
        <taxon>Agaricomycetes</taxon>
        <taxon>Gloeophyllales</taxon>
        <taxon>Gloeophyllaceae</taxon>
        <taxon>Gloeophyllum</taxon>
    </lineage>
</organism>
<dbReference type="InterPro" id="IPR009000">
    <property type="entry name" value="Transl_B-barrel_sf"/>
</dbReference>
<dbReference type="Pfam" id="PF14492">
    <property type="entry name" value="EFG_III"/>
    <property type="match status" value="1"/>
</dbReference>
<dbReference type="PROSITE" id="PS00301">
    <property type="entry name" value="G_TR_1"/>
    <property type="match status" value="1"/>
</dbReference>
<keyword evidence="4" id="KW-0342">GTP-binding</keyword>
<keyword evidence="3" id="KW-0496">Mitochondrion</keyword>
<dbReference type="OrthoDB" id="198619at2759"/>
<reference evidence="6 7" key="1">
    <citation type="journal article" date="2012" name="Science">
        <title>The Paleozoic origin of enzymatic lignin decomposition reconstructed from 31 fungal genomes.</title>
        <authorList>
            <person name="Floudas D."/>
            <person name="Binder M."/>
            <person name="Riley R."/>
            <person name="Barry K."/>
            <person name="Blanchette R.A."/>
            <person name="Henrissat B."/>
            <person name="Martinez A.T."/>
            <person name="Otillar R."/>
            <person name="Spatafora J.W."/>
            <person name="Yadav J.S."/>
            <person name="Aerts A."/>
            <person name="Benoit I."/>
            <person name="Boyd A."/>
            <person name="Carlson A."/>
            <person name="Copeland A."/>
            <person name="Coutinho P.M."/>
            <person name="de Vries R.P."/>
            <person name="Ferreira P."/>
            <person name="Findley K."/>
            <person name="Foster B."/>
            <person name="Gaskell J."/>
            <person name="Glotzer D."/>
            <person name="Gorecki P."/>
            <person name="Heitman J."/>
            <person name="Hesse C."/>
            <person name="Hori C."/>
            <person name="Igarashi K."/>
            <person name="Jurgens J.A."/>
            <person name="Kallen N."/>
            <person name="Kersten P."/>
            <person name="Kohler A."/>
            <person name="Kuees U."/>
            <person name="Kumar T.K.A."/>
            <person name="Kuo A."/>
            <person name="LaButti K."/>
            <person name="Larrondo L.F."/>
            <person name="Lindquist E."/>
            <person name="Ling A."/>
            <person name="Lombard V."/>
            <person name="Lucas S."/>
            <person name="Lundell T."/>
            <person name="Martin R."/>
            <person name="McLaughlin D.J."/>
            <person name="Morgenstern I."/>
            <person name="Morin E."/>
            <person name="Murat C."/>
            <person name="Nagy L.G."/>
            <person name="Nolan M."/>
            <person name="Ohm R.A."/>
            <person name="Patyshakuliyeva A."/>
            <person name="Rokas A."/>
            <person name="Ruiz-Duenas F.J."/>
            <person name="Sabat G."/>
            <person name="Salamov A."/>
            <person name="Samejima M."/>
            <person name="Schmutz J."/>
            <person name="Slot J.C."/>
            <person name="St John F."/>
            <person name="Stenlid J."/>
            <person name="Sun H."/>
            <person name="Sun S."/>
            <person name="Syed K."/>
            <person name="Tsang A."/>
            <person name="Wiebenga A."/>
            <person name="Young D."/>
            <person name="Pisabarro A."/>
            <person name="Eastwood D.C."/>
            <person name="Martin F."/>
            <person name="Cullen D."/>
            <person name="Grigoriev I.V."/>
            <person name="Hibbett D.S."/>
        </authorList>
    </citation>
    <scope>NUCLEOTIDE SEQUENCE [LARGE SCALE GENOMIC DNA]</scope>
    <source>
        <strain evidence="6 7">ATCC 11539</strain>
    </source>
</reference>
<evidence type="ECO:0000313" key="6">
    <source>
        <dbReference type="EMBL" id="EPQ59472.1"/>
    </source>
</evidence>
<dbReference type="SUPFAM" id="SSF54980">
    <property type="entry name" value="EF-G C-terminal domain-like"/>
    <property type="match status" value="2"/>
</dbReference>
<dbReference type="InterPro" id="IPR053905">
    <property type="entry name" value="EF-G-like_DII"/>
</dbReference>
<dbReference type="InterPro" id="IPR041095">
    <property type="entry name" value="EFG_II"/>
</dbReference>
<evidence type="ECO:0000256" key="4">
    <source>
        <dbReference type="ARBA" id="ARBA00023134"/>
    </source>
</evidence>
<dbReference type="Pfam" id="PF22042">
    <property type="entry name" value="EF-G_D2"/>
    <property type="match status" value="1"/>
</dbReference>
<dbReference type="PRINTS" id="PR00315">
    <property type="entry name" value="ELONGATNFCT"/>
</dbReference>
<dbReference type="HOGENOM" id="CLU_002794_4_1_1"/>
<dbReference type="SUPFAM" id="SSF52540">
    <property type="entry name" value="P-loop containing nucleoside triphosphate hydrolases"/>
    <property type="match status" value="1"/>
</dbReference>
<feature type="domain" description="Tr-type G" evidence="5">
    <location>
        <begin position="36"/>
        <end position="341"/>
    </location>
</feature>
<protein>
    <submittedName>
        <fullName evidence="6">p-loop containing nucleoside triphosphate hydrolase protein</fullName>
    </submittedName>
</protein>
<dbReference type="GO" id="GO:0003924">
    <property type="term" value="F:GTPase activity"/>
    <property type="evidence" value="ECO:0007669"/>
    <property type="project" value="InterPro"/>
</dbReference>
<dbReference type="GO" id="GO:0005525">
    <property type="term" value="F:GTP binding"/>
    <property type="evidence" value="ECO:0007669"/>
    <property type="project" value="UniProtKB-KW"/>
</dbReference>
<evidence type="ECO:0000256" key="2">
    <source>
        <dbReference type="ARBA" id="ARBA00022917"/>
    </source>
</evidence>
<evidence type="ECO:0000259" key="5">
    <source>
        <dbReference type="PROSITE" id="PS51722"/>
    </source>
</evidence>
<dbReference type="NCBIfam" id="TIGR00231">
    <property type="entry name" value="small_GTP"/>
    <property type="match status" value="1"/>
</dbReference>
<dbReference type="Gene3D" id="3.30.70.870">
    <property type="entry name" value="Elongation Factor G (Translational Gtpase), domain 3"/>
    <property type="match status" value="1"/>
</dbReference>
<dbReference type="SMART" id="SM00838">
    <property type="entry name" value="EFG_C"/>
    <property type="match status" value="1"/>
</dbReference>
<dbReference type="PANTHER" id="PTHR43261">
    <property type="entry name" value="TRANSLATION ELONGATION FACTOR G-RELATED"/>
    <property type="match status" value="1"/>
</dbReference>
<dbReference type="Gene3D" id="3.30.70.240">
    <property type="match status" value="1"/>
</dbReference>
<evidence type="ECO:0000313" key="7">
    <source>
        <dbReference type="Proteomes" id="UP000030669"/>
    </source>
</evidence>
<dbReference type="InterPro" id="IPR000795">
    <property type="entry name" value="T_Tr_GTP-bd_dom"/>
</dbReference>
<keyword evidence="1" id="KW-0547">Nucleotide-binding</keyword>
<dbReference type="SUPFAM" id="SSF50447">
    <property type="entry name" value="Translation proteins"/>
    <property type="match status" value="1"/>
</dbReference>
<dbReference type="STRING" id="670483.S7QJD1"/>
<dbReference type="Gene3D" id="2.40.30.10">
    <property type="entry name" value="Translation factors"/>
    <property type="match status" value="1"/>
</dbReference>
<dbReference type="RefSeq" id="XP_007862448.1">
    <property type="nucleotide sequence ID" value="XM_007864257.1"/>
</dbReference>
<dbReference type="InterPro" id="IPR031157">
    <property type="entry name" value="G_TR_CS"/>
</dbReference>
<dbReference type="PROSITE" id="PS51722">
    <property type="entry name" value="G_TR_2"/>
    <property type="match status" value="1"/>
</dbReference>
<name>S7QJD1_GLOTA</name>
<keyword evidence="6" id="KW-0378">Hydrolase</keyword>
<dbReference type="InterPro" id="IPR000640">
    <property type="entry name" value="EFG_V-like"/>
</dbReference>